<dbReference type="GO" id="GO:0000160">
    <property type="term" value="P:phosphorelay signal transduction system"/>
    <property type="evidence" value="ECO:0007669"/>
    <property type="project" value="UniProtKB-KW"/>
</dbReference>
<evidence type="ECO:0000313" key="8">
    <source>
        <dbReference type="Proteomes" id="UP000183995"/>
    </source>
</evidence>
<comment type="catalytic activity">
    <reaction evidence="1">
        <text>ATP + protein L-histidine = ADP + protein N-phospho-L-histidine.</text>
        <dbReference type="EC" id="2.7.13.3"/>
    </reaction>
</comment>
<evidence type="ECO:0000256" key="4">
    <source>
        <dbReference type="ARBA" id="ARBA00022777"/>
    </source>
</evidence>
<sequence>MTEELSDLYGNCREAANILTDSGAGLKNMLSVLKMASDLLLPYIENAGDPRLDMYAAMLRHSYYGLLRLTNNIGEMGDVLNGGMALARTSFDIVAAVRDLAGTVDHLVRGSGARVLFESREKRCVICADRRRLDMLLLNLLSNSLQNAPGGLVRVSVVSCADRVVLCVSDNGPGIRGDALPSAWSSYGAPRALAARAGGAGMGLALVQHIARRHGGSAVLESSPGKGTTVTVSLPAGQPAARKMPADGANDDGGMQQLLAELSGVIGYEKYTQLYLD</sequence>
<dbReference type="GO" id="GO:0004673">
    <property type="term" value="F:protein histidine kinase activity"/>
    <property type="evidence" value="ECO:0007669"/>
    <property type="project" value="UniProtKB-EC"/>
</dbReference>
<dbReference type="SMART" id="SM00387">
    <property type="entry name" value="HATPase_c"/>
    <property type="match status" value="1"/>
</dbReference>
<evidence type="ECO:0000259" key="6">
    <source>
        <dbReference type="PROSITE" id="PS50109"/>
    </source>
</evidence>
<dbReference type="PANTHER" id="PTHR43711:SF26">
    <property type="entry name" value="SENSOR HISTIDINE KINASE RCSC"/>
    <property type="match status" value="1"/>
</dbReference>
<gene>
    <name evidence="7" type="ORF">SAMN02745823_02239</name>
</gene>
<dbReference type="PRINTS" id="PR00344">
    <property type="entry name" value="BCTRLSENSOR"/>
</dbReference>
<keyword evidence="8" id="KW-1185">Reference proteome</keyword>
<dbReference type="SUPFAM" id="SSF55874">
    <property type="entry name" value="ATPase domain of HSP90 chaperone/DNA topoisomerase II/histidine kinase"/>
    <property type="match status" value="1"/>
</dbReference>
<protein>
    <recommendedName>
        <fullName evidence="2">histidine kinase</fullName>
        <ecNumber evidence="2">2.7.13.3</ecNumber>
    </recommendedName>
</protein>
<dbReference type="Proteomes" id="UP000183995">
    <property type="component" value="Unassembled WGS sequence"/>
</dbReference>
<dbReference type="RefSeq" id="WP_073078912.1">
    <property type="nucleotide sequence ID" value="NZ_FQXV01000007.1"/>
</dbReference>
<evidence type="ECO:0000256" key="1">
    <source>
        <dbReference type="ARBA" id="ARBA00000085"/>
    </source>
</evidence>
<dbReference type="Gene3D" id="3.30.565.10">
    <property type="entry name" value="Histidine kinase-like ATPase, C-terminal domain"/>
    <property type="match status" value="1"/>
</dbReference>
<keyword evidence="5" id="KW-0902">Two-component regulatory system</keyword>
<evidence type="ECO:0000256" key="3">
    <source>
        <dbReference type="ARBA" id="ARBA00022679"/>
    </source>
</evidence>
<evidence type="ECO:0000256" key="5">
    <source>
        <dbReference type="ARBA" id="ARBA00023012"/>
    </source>
</evidence>
<dbReference type="OrthoDB" id="9810305at2"/>
<dbReference type="Pfam" id="PF02518">
    <property type="entry name" value="HATPase_c"/>
    <property type="match status" value="1"/>
</dbReference>
<feature type="domain" description="Histidine kinase" evidence="6">
    <location>
        <begin position="21"/>
        <end position="238"/>
    </location>
</feature>
<reference evidence="7 8" key="1">
    <citation type="submission" date="2016-11" db="EMBL/GenBank/DDBJ databases">
        <authorList>
            <person name="Jaros S."/>
            <person name="Januszkiewicz K."/>
            <person name="Wedrychowicz H."/>
        </authorList>
    </citation>
    <scope>NUCLEOTIDE SEQUENCE [LARGE SCALE GENOMIC DNA]</scope>
    <source>
        <strain evidence="7 8">DSM 10068</strain>
    </source>
</reference>
<dbReference type="STRING" id="1123282.SAMN02745823_02239"/>
<evidence type="ECO:0000256" key="2">
    <source>
        <dbReference type="ARBA" id="ARBA00012438"/>
    </source>
</evidence>
<dbReference type="InterPro" id="IPR050736">
    <property type="entry name" value="Sensor_HK_Regulatory"/>
</dbReference>
<evidence type="ECO:0000313" key="7">
    <source>
        <dbReference type="EMBL" id="SHI07210.1"/>
    </source>
</evidence>
<dbReference type="InterPro" id="IPR005467">
    <property type="entry name" value="His_kinase_dom"/>
</dbReference>
<dbReference type="InterPro" id="IPR036890">
    <property type="entry name" value="HATPase_C_sf"/>
</dbReference>
<keyword evidence="3" id="KW-0808">Transferase</keyword>
<dbReference type="AlphaFoldDB" id="A0A1M5Y561"/>
<accession>A0A1M5Y561</accession>
<dbReference type="EC" id="2.7.13.3" evidence="2"/>
<dbReference type="EMBL" id="FQXV01000007">
    <property type="protein sequence ID" value="SHI07210.1"/>
    <property type="molecule type" value="Genomic_DNA"/>
</dbReference>
<proteinExistence type="predicted"/>
<dbReference type="PROSITE" id="PS50109">
    <property type="entry name" value="HIS_KIN"/>
    <property type="match status" value="1"/>
</dbReference>
<organism evidence="7 8">
    <name type="scientific">Sporobacter termitidis DSM 10068</name>
    <dbReference type="NCBI Taxonomy" id="1123282"/>
    <lineage>
        <taxon>Bacteria</taxon>
        <taxon>Bacillati</taxon>
        <taxon>Bacillota</taxon>
        <taxon>Clostridia</taxon>
        <taxon>Eubacteriales</taxon>
        <taxon>Oscillospiraceae</taxon>
        <taxon>Sporobacter</taxon>
    </lineage>
</organism>
<dbReference type="InterPro" id="IPR004358">
    <property type="entry name" value="Sig_transdc_His_kin-like_C"/>
</dbReference>
<dbReference type="PANTHER" id="PTHR43711">
    <property type="entry name" value="TWO-COMPONENT HISTIDINE KINASE"/>
    <property type="match status" value="1"/>
</dbReference>
<dbReference type="InterPro" id="IPR003594">
    <property type="entry name" value="HATPase_dom"/>
</dbReference>
<keyword evidence="4 7" id="KW-0418">Kinase</keyword>
<name>A0A1M5Y561_9FIRM</name>